<evidence type="ECO:0000256" key="2">
    <source>
        <dbReference type="SAM" id="MobiDB-lite"/>
    </source>
</evidence>
<evidence type="ECO:0000313" key="4">
    <source>
        <dbReference type="Proteomes" id="UP001633002"/>
    </source>
</evidence>
<sequence length="609" mass="68416">MSWTRLTAKKAREEMRRDGEYDFDPMDIARQVADEFPDTDVLASPSPLRPGNVAADTSQPSAVLEQKEEELPRPKRQGRGPSKRNLLVSTPVAILEDTESLVPPNGITGEVALGVRFSTEEFYPDFPGERVWRTGKLNIRDRCTNVFLKKNWEAWRRLAQPLYVPPKVEIRMLNEKSQKMMKRLASTEDRAPKRPRSEPKPKVSVRDENLPSAPSVPARVSQLVPIPASLAADTHGGGISRKGKEKAAGSPIVDTLAEEERKTELAVKASRQDYTLEEEEVLKAKISDLEEEKRLMNERVAMMEKKDLYELLEAKMQGYQIANHLGTLGDFENLNLTITRKWTAISTLNLEMFEKCSADYPAFAPFTASNGTALPDSTYEFFCTIFVPEGIESIDPNTGEKEVMEAEMDQDELESGRGRHVLRNDVDILTNNESRAFALLEVNKALKLWRADNVLPGVSFVTGHRTSVKCEIDRKGIEELYSNISKSFKIAAESLPNSRAYDELMRSVFDSYVNPNNDPDIRPLVAGLDADNFTMEKLLGTNIPKTPDDVGPDFEESLSEHARLKLKSDLLAIVDGPPRVTRSTRAWLEYNPIVVCVFSNETCARGRQL</sequence>
<dbReference type="Proteomes" id="UP001633002">
    <property type="component" value="Unassembled WGS sequence"/>
</dbReference>
<proteinExistence type="predicted"/>
<feature type="region of interest" description="Disordered" evidence="2">
    <location>
        <begin position="1"/>
        <end position="85"/>
    </location>
</feature>
<keyword evidence="4" id="KW-1185">Reference proteome</keyword>
<feature type="region of interest" description="Disordered" evidence="2">
    <location>
        <begin position="179"/>
        <end position="218"/>
    </location>
</feature>
<dbReference type="AlphaFoldDB" id="A0ABD3H7Z1"/>
<reference evidence="3 4" key="1">
    <citation type="submission" date="2024-09" db="EMBL/GenBank/DDBJ databases">
        <title>Chromosome-scale assembly of Riccia sorocarpa.</title>
        <authorList>
            <person name="Paukszto L."/>
        </authorList>
    </citation>
    <scope>NUCLEOTIDE SEQUENCE [LARGE SCALE GENOMIC DNA]</scope>
    <source>
        <strain evidence="3">LP-2024</strain>
        <tissue evidence="3">Aerial parts of the thallus</tissue>
    </source>
</reference>
<name>A0ABD3H7Z1_9MARC</name>
<gene>
    <name evidence="3" type="ORF">R1sor_009059</name>
</gene>
<evidence type="ECO:0000256" key="1">
    <source>
        <dbReference type="SAM" id="Coils"/>
    </source>
</evidence>
<accession>A0ABD3H7Z1</accession>
<feature type="compositionally biased region" description="Basic and acidic residues" evidence="2">
    <location>
        <begin position="185"/>
        <end position="209"/>
    </location>
</feature>
<organism evidence="3 4">
    <name type="scientific">Riccia sorocarpa</name>
    <dbReference type="NCBI Taxonomy" id="122646"/>
    <lineage>
        <taxon>Eukaryota</taxon>
        <taxon>Viridiplantae</taxon>
        <taxon>Streptophyta</taxon>
        <taxon>Embryophyta</taxon>
        <taxon>Marchantiophyta</taxon>
        <taxon>Marchantiopsida</taxon>
        <taxon>Marchantiidae</taxon>
        <taxon>Marchantiales</taxon>
        <taxon>Ricciaceae</taxon>
        <taxon>Riccia</taxon>
    </lineage>
</organism>
<keyword evidence="1" id="KW-0175">Coiled coil</keyword>
<protein>
    <submittedName>
        <fullName evidence="3">Uncharacterized protein</fullName>
    </submittedName>
</protein>
<dbReference type="EMBL" id="JBJQOH010000005">
    <property type="protein sequence ID" value="KAL3686485.1"/>
    <property type="molecule type" value="Genomic_DNA"/>
</dbReference>
<feature type="compositionally biased region" description="Basic and acidic residues" evidence="2">
    <location>
        <begin position="10"/>
        <end position="20"/>
    </location>
</feature>
<feature type="region of interest" description="Disordered" evidence="2">
    <location>
        <begin position="231"/>
        <end position="252"/>
    </location>
</feature>
<comment type="caution">
    <text evidence="3">The sequence shown here is derived from an EMBL/GenBank/DDBJ whole genome shotgun (WGS) entry which is preliminary data.</text>
</comment>
<evidence type="ECO:0000313" key="3">
    <source>
        <dbReference type="EMBL" id="KAL3686485.1"/>
    </source>
</evidence>
<feature type="coiled-coil region" evidence="1">
    <location>
        <begin position="279"/>
        <end position="306"/>
    </location>
</feature>